<protein>
    <submittedName>
        <fullName evidence="7">Mandelate racemase/muconate lactonizing enzyme family protein</fullName>
    </submittedName>
</protein>
<keyword evidence="3" id="KW-0460">Magnesium</keyword>
<dbReference type="InterPro" id="IPR029065">
    <property type="entry name" value="Enolase_C-like"/>
</dbReference>
<gene>
    <name evidence="6" type="ORF">O4328_16915</name>
    <name evidence="7" type="ORF">Q5707_08420</name>
</gene>
<evidence type="ECO:0000256" key="4">
    <source>
        <dbReference type="PIRSR" id="PIRSR634611-4"/>
    </source>
</evidence>
<sequence>MKIISVHEGIVPISSSIRNAWIDFSKMDCSIVAIVSDVMRDGEPIVGYGFNSNGRYSAGEILRRRAIPRLLDADPEALLDEAGDLDPTRAWDIMMKNEKPGGHGERSVAVGVMDMALFDLAAKIADKPLYRYLSDKYGDGRPDDSVFVYAAGGYYAPGKTLKDLQDEMRGFLDMGYNVVKMKIGGADLKEDLQRIDAVLEVLDGDGSRLAVDVNGRFDLATALEYGKAIEPYNLFWYEEVGDPLDYRLNAVLSENYSGRIATGENLFSLQDARNLIRYAGMRPDRDIIQVDPALSYGLTEYLRVQEMLKDHGWSSRQCIPHGGHQFSLHIAAALKLGGNESYPGEFQPTGGFADGAVVENSRVGLTEIPGIGFEGKAAFYKVLRALHH</sequence>
<reference evidence="7" key="2">
    <citation type="submission" date="2023-07" db="EMBL/GenBank/DDBJ databases">
        <title>Genomic analysis of Rhodococcus opacus VOC-14 with glycol ethers degradation activity.</title>
        <authorList>
            <person name="Narkevich D.A."/>
            <person name="Hlushen A.M."/>
            <person name="Akhremchuk A.E."/>
            <person name="Sikolenko M.A."/>
            <person name="Valentovich L.N."/>
        </authorList>
    </citation>
    <scope>NUCLEOTIDE SEQUENCE</scope>
    <source>
        <strain evidence="7">VOC-14</strain>
    </source>
</reference>
<comment type="cofactor">
    <cofactor evidence="3">
        <name>Mg(2+)</name>
        <dbReference type="ChEBI" id="CHEBI:18420"/>
    </cofactor>
    <text evidence="3">Binds 1 Mg(2+) ion per subunit.</text>
</comment>
<dbReference type="InterPro" id="IPR013342">
    <property type="entry name" value="Mandelate_racemase_C"/>
</dbReference>
<dbReference type="GO" id="GO:0047808">
    <property type="term" value="F:D(-)-tartrate dehydratase activity"/>
    <property type="evidence" value="ECO:0007669"/>
    <property type="project" value="InterPro"/>
</dbReference>
<feature type="binding site" evidence="2">
    <location>
        <position position="53"/>
    </location>
    <ligand>
        <name>substrate</name>
    </ligand>
</feature>
<keyword evidence="3" id="KW-0479">Metal-binding</keyword>
<evidence type="ECO:0000313" key="8">
    <source>
        <dbReference type="Proteomes" id="UP001066327"/>
    </source>
</evidence>
<proteinExistence type="predicted"/>
<dbReference type="RefSeq" id="WP_167118846.1">
    <property type="nucleotide sequence ID" value="NZ_CP130953.1"/>
</dbReference>
<feature type="binding site" evidence="3">
    <location>
        <position position="264"/>
    </location>
    <ligand>
        <name>Mg(2+)</name>
        <dbReference type="ChEBI" id="CHEBI:18420"/>
    </ligand>
</feature>
<evidence type="ECO:0000313" key="6">
    <source>
        <dbReference type="EMBL" id="MCZ4585362.1"/>
    </source>
</evidence>
<evidence type="ECO:0000259" key="5">
    <source>
        <dbReference type="SMART" id="SM00922"/>
    </source>
</evidence>
<feature type="domain" description="Mandelate racemase/muconate lactonizing enzyme C-terminal" evidence="5">
    <location>
        <begin position="161"/>
        <end position="259"/>
    </location>
</feature>
<dbReference type="SMART" id="SM00922">
    <property type="entry name" value="MR_MLE"/>
    <property type="match status" value="1"/>
</dbReference>
<feature type="site" description="Increases basicity of active site His" evidence="4">
    <location>
        <position position="291"/>
    </location>
</feature>
<evidence type="ECO:0000256" key="2">
    <source>
        <dbReference type="PIRSR" id="PIRSR634611-2"/>
    </source>
</evidence>
<dbReference type="InterPro" id="IPR034611">
    <property type="entry name" value="D-tartrate_dehydratase"/>
</dbReference>
<dbReference type="PANTHER" id="PTHR48080">
    <property type="entry name" value="D-GALACTONATE DEHYDRATASE-RELATED"/>
    <property type="match status" value="1"/>
</dbReference>
<dbReference type="InterPro" id="IPR034593">
    <property type="entry name" value="DgoD-like"/>
</dbReference>
<dbReference type="PANTHER" id="PTHR48080:SF5">
    <property type="entry name" value="D(-)-TARTRATE DEHYDRATASE"/>
    <property type="match status" value="1"/>
</dbReference>
<dbReference type="Pfam" id="PF13378">
    <property type="entry name" value="MR_MLE_C"/>
    <property type="match status" value="1"/>
</dbReference>
<evidence type="ECO:0000313" key="7">
    <source>
        <dbReference type="EMBL" id="WLF48998.1"/>
    </source>
</evidence>
<evidence type="ECO:0000256" key="3">
    <source>
        <dbReference type="PIRSR" id="PIRSR634611-3"/>
    </source>
</evidence>
<dbReference type="Gene3D" id="3.20.20.120">
    <property type="entry name" value="Enolase-like C-terminal domain"/>
    <property type="match status" value="1"/>
</dbReference>
<feature type="binding site" evidence="2">
    <location>
        <position position="99"/>
    </location>
    <ligand>
        <name>substrate</name>
    </ligand>
</feature>
<evidence type="ECO:0000256" key="1">
    <source>
        <dbReference type="PIRSR" id="PIRSR634611-1"/>
    </source>
</evidence>
<name>A0AAX3YLN0_RHOOP</name>
<feature type="site" description="Transition state stabilizer" evidence="4">
    <location>
        <position position="340"/>
    </location>
</feature>
<reference evidence="6" key="1">
    <citation type="submission" date="2022-12" db="EMBL/GenBank/DDBJ databases">
        <authorList>
            <person name="Krivoruchko A.V."/>
            <person name="Elkin A."/>
        </authorList>
    </citation>
    <scope>NUCLEOTIDE SEQUENCE</scope>
    <source>
        <strain evidence="6">IEGM 249</strain>
    </source>
</reference>
<dbReference type="SUPFAM" id="SSF54826">
    <property type="entry name" value="Enolase N-terminal domain-like"/>
    <property type="match status" value="1"/>
</dbReference>
<dbReference type="GO" id="GO:0046872">
    <property type="term" value="F:metal ion binding"/>
    <property type="evidence" value="ECO:0007669"/>
    <property type="project" value="UniProtKB-KW"/>
</dbReference>
<feature type="binding site" evidence="2">
    <location>
        <position position="19"/>
    </location>
    <ligand>
        <name>substrate</name>
    </ligand>
</feature>
<feature type="binding site" evidence="2">
    <location>
        <position position="264"/>
    </location>
    <ligand>
        <name>substrate</name>
    </ligand>
</feature>
<dbReference type="CDD" id="cd03326">
    <property type="entry name" value="MR_like_1"/>
    <property type="match status" value="1"/>
</dbReference>
<dbReference type="AlphaFoldDB" id="A0AAX3YLN0"/>
<evidence type="ECO:0000313" key="9">
    <source>
        <dbReference type="Proteomes" id="UP001231166"/>
    </source>
</evidence>
<dbReference type="SFLD" id="SFLDG00179">
    <property type="entry name" value="mandelate_racemase"/>
    <property type="match status" value="1"/>
</dbReference>
<organism evidence="7 9">
    <name type="scientific">Rhodococcus opacus</name>
    <name type="common">Nocardia opaca</name>
    <dbReference type="NCBI Taxonomy" id="37919"/>
    <lineage>
        <taxon>Bacteria</taxon>
        <taxon>Bacillati</taxon>
        <taxon>Actinomycetota</taxon>
        <taxon>Actinomycetes</taxon>
        <taxon>Mycobacteriales</taxon>
        <taxon>Nocardiaceae</taxon>
        <taxon>Rhodococcus</taxon>
    </lineage>
</organism>
<feature type="site" description="Transition state stabilizer" evidence="4">
    <location>
        <position position="180"/>
    </location>
</feature>
<feature type="binding site" evidence="2">
    <location>
        <position position="154"/>
    </location>
    <ligand>
        <name>substrate</name>
    </ligand>
</feature>
<feature type="binding site" evidence="2">
    <location>
        <position position="321"/>
    </location>
    <ligand>
        <name>substrate</name>
    </ligand>
</feature>
<feature type="binding site" evidence="3">
    <location>
        <position position="212"/>
    </location>
    <ligand>
        <name>Mg(2+)</name>
        <dbReference type="ChEBI" id="CHEBI:18420"/>
    </ligand>
</feature>
<dbReference type="Proteomes" id="UP001231166">
    <property type="component" value="Chromosome"/>
</dbReference>
<dbReference type="InterPro" id="IPR036849">
    <property type="entry name" value="Enolase-like_C_sf"/>
</dbReference>
<dbReference type="InterPro" id="IPR029017">
    <property type="entry name" value="Enolase-like_N"/>
</dbReference>
<feature type="binding site" evidence="3">
    <location>
        <position position="238"/>
    </location>
    <ligand>
        <name>Mg(2+)</name>
        <dbReference type="ChEBI" id="CHEBI:18420"/>
    </ligand>
</feature>
<feature type="active site" description="Proton donor/acceptor" evidence="1">
    <location>
        <position position="321"/>
    </location>
</feature>
<keyword evidence="8" id="KW-1185">Reference proteome</keyword>
<dbReference type="SFLD" id="SFLDF00118">
    <property type="entry name" value="D-tartrate_dehydratase"/>
    <property type="match status" value="1"/>
</dbReference>
<dbReference type="SFLD" id="SFLDS00001">
    <property type="entry name" value="Enolase"/>
    <property type="match status" value="1"/>
</dbReference>
<dbReference type="EMBL" id="CP130953">
    <property type="protein sequence ID" value="WLF48998.1"/>
    <property type="molecule type" value="Genomic_DNA"/>
</dbReference>
<feature type="binding site" evidence="2">
    <location>
        <position position="180"/>
    </location>
    <ligand>
        <name>substrate</name>
    </ligand>
</feature>
<dbReference type="Gene3D" id="3.30.390.10">
    <property type="entry name" value="Enolase-like, N-terminal domain"/>
    <property type="match status" value="1"/>
</dbReference>
<feature type="active site" description="acceptor" evidence="1">
    <location>
        <position position="182"/>
    </location>
</feature>
<feature type="binding site" evidence="2">
    <location>
        <position position="238"/>
    </location>
    <ligand>
        <name>substrate</name>
    </ligand>
</feature>
<dbReference type="EMBL" id="JAPWIS010000008">
    <property type="protein sequence ID" value="MCZ4585362.1"/>
    <property type="molecule type" value="Genomic_DNA"/>
</dbReference>
<accession>A0AAX3YLN0</accession>
<dbReference type="Proteomes" id="UP001066327">
    <property type="component" value="Unassembled WGS sequence"/>
</dbReference>
<feature type="site" description="Transition state stabilizer" evidence="4">
    <location>
        <position position="53"/>
    </location>
</feature>
<dbReference type="SUPFAM" id="SSF51604">
    <property type="entry name" value="Enolase C-terminal domain-like"/>
    <property type="match status" value="1"/>
</dbReference>